<sequence>MNGHNITNESLALSMVLVLVAIVVSYRESWRWRKISSGAFAGRWCS</sequence>
<dbReference type="AlphaFoldDB" id="A0A4U9DEZ4"/>
<keyword evidence="1" id="KW-0812">Transmembrane</keyword>
<dbReference type="EMBL" id="CABDVU010000001">
    <property type="protein sequence ID" value="VTN14625.1"/>
    <property type="molecule type" value="Genomic_DNA"/>
</dbReference>
<evidence type="ECO:0000256" key="1">
    <source>
        <dbReference type="SAM" id="Phobius"/>
    </source>
</evidence>
<keyword evidence="1" id="KW-1133">Transmembrane helix</keyword>
<name>A0A4U9DEZ4_RAOTE</name>
<keyword evidence="1" id="KW-0472">Membrane</keyword>
<feature type="transmembrane region" description="Helical" evidence="1">
    <location>
        <begin position="6"/>
        <end position="26"/>
    </location>
</feature>
<evidence type="ECO:0000313" key="2">
    <source>
        <dbReference type="EMBL" id="VTN14625.1"/>
    </source>
</evidence>
<proteinExistence type="predicted"/>
<reference evidence="2 3" key="1">
    <citation type="submission" date="2019-04" db="EMBL/GenBank/DDBJ databases">
        <authorList>
            <consortium name="Pathogen Informatics"/>
        </authorList>
    </citation>
    <scope>NUCLEOTIDE SEQUENCE [LARGE SCALE GENOMIC DNA]</scope>
    <source>
        <strain evidence="2 3">NCTC9185</strain>
    </source>
</reference>
<accession>A0A4U9DEZ4</accession>
<evidence type="ECO:0000313" key="3">
    <source>
        <dbReference type="Proteomes" id="UP000339249"/>
    </source>
</evidence>
<dbReference type="Proteomes" id="UP000339249">
    <property type="component" value="Unassembled WGS sequence"/>
</dbReference>
<protein>
    <submittedName>
        <fullName evidence="2">Uncharacterized protein</fullName>
    </submittedName>
</protein>
<gene>
    <name evidence="2" type="primary">ybbM_1</name>
    <name evidence="2" type="ORF">NCTC9185_06691</name>
</gene>
<organism evidence="2 3">
    <name type="scientific">Raoultella terrigena</name>
    <name type="common">Klebsiella terrigena</name>
    <dbReference type="NCBI Taxonomy" id="577"/>
    <lineage>
        <taxon>Bacteria</taxon>
        <taxon>Pseudomonadati</taxon>
        <taxon>Pseudomonadota</taxon>
        <taxon>Gammaproteobacteria</taxon>
        <taxon>Enterobacterales</taxon>
        <taxon>Enterobacteriaceae</taxon>
        <taxon>Klebsiella/Raoultella group</taxon>
        <taxon>Raoultella</taxon>
    </lineage>
</organism>